<evidence type="ECO:0000256" key="1">
    <source>
        <dbReference type="ARBA" id="ARBA00006817"/>
    </source>
</evidence>
<dbReference type="CDD" id="cd07814">
    <property type="entry name" value="SRPBCC_CalC_Aha1-like"/>
    <property type="match status" value="1"/>
</dbReference>
<sequence>MNTITPFQITREFQAPRTLLWAVQTQAEHLKNWLSPQGFHTIHVEIDFRVGGRYFYGIEGPNGMQMWGLQEYKEIEPELKLVHLQSFSNKDGGLSRHPMAPTWPAYMYVTSTFQDSSSGGTIYTISWEPHESDEVGVATFNAARAGMQMGFDGTFAKLDQYLIELQRR</sequence>
<accession>A0A1W1YAP7</accession>
<evidence type="ECO:0000313" key="3">
    <source>
        <dbReference type="EMBL" id="SMC33237.1"/>
    </source>
</evidence>
<proteinExistence type="inferred from homology"/>
<dbReference type="Proteomes" id="UP000192708">
    <property type="component" value="Unassembled WGS sequence"/>
</dbReference>
<dbReference type="Gene3D" id="3.30.530.20">
    <property type="match status" value="1"/>
</dbReference>
<dbReference type="EMBL" id="FWXJ01000002">
    <property type="protein sequence ID" value="SMC33237.1"/>
    <property type="molecule type" value="Genomic_DNA"/>
</dbReference>
<dbReference type="InterPro" id="IPR023393">
    <property type="entry name" value="START-like_dom_sf"/>
</dbReference>
<comment type="similarity">
    <text evidence="1">Belongs to the AHA1 family.</text>
</comment>
<keyword evidence="4" id="KW-1185">Reference proteome</keyword>
<name>A0A1W1YAP7_9BURK</name>
<dbReference type="Pfam" id="PF08327">
    <property type="entry name" value="AHSA1"/>
    <property type="match status" value="1"/>
</dbReference>
<reference evidence="3 4" key="1">
    <citation type="submission" date="2017-04" db="EMBL/GenBank/DDBJ databases">
        <authorList>
            <person name="Afonso C.L."/>
            <person name="Miller P.J."/>
            <person name="Scott M.A."/>
            <person name="Spackman E."/>
            <person name="Goraichik I."/>
            <person name="Dimitrov K.M."/>
            <person name="Suarez D.L."/>
            <person name="Swayne D.E."/>
        </authorList>
    </citation>
    <scope>NUCLEOTIDE SEQUENCE [LARGE SCALE GENOMIC DNA]</scope>
    <source>
        <strain evidence="3 4">VK13</strain>
    </source>
</reference>
<protein>
    <submittedName>
        <fullName evidence="3">Uncharacterized conserved protein YndB, AHSA1/START domain</fullName>
    </submittedName>
</protein>
<dbReference type="AlphaFoldDB" id="A0A1W1YAP7"/>
<evidence type="ECO:0000259" key="2">
    <source>
        <dbReference type="Pfam" id="PF08327"/>
    </source>
</evidence>
<evidence type="ECO:0000313" key="4">
    <source>
        <dbReference type="Proteomes" id="UP000192708"/>
    </source>
</evidence>
<organism evidence="3 4">
    <name type="scientific">Polynucleobacter kasalickyi</name>
    <dbReference type="NCBI Taxonomy" id="1938817"/>
    <lineage>
        <taxon>Bacteria</taxon>
        <taxon>Pseudomonadati</taxon>
        <taxon>Pseudomonadota</taxon>
        <taxon>Betaproteobacteria</taxon>
        <taxon>Burkholderiales</taxon>
        <taxon>Burkholderiaceae</taxon>
        <taxon>Polynucleobacter</taxon>
    </lineage>
</organism>
<dbReference type="STRING" id="1938817.SAMN06296008_102185"/>
<dbReference type="RefSeq" id="WP_084282513.1">
    <property type="nucleotide sequence ID" value="NZ_FWXJ01000002.1"/>
</dbReference>
<dbReference type="InterPro" id="IPR013538">
    <property type="entry name" value="ASHA1/2-like_C"/>
</dbReference>
<gene>
    <name evidence="3" type="ORF">SAMN06296008_102185</name>
</gene>
<dbReference type="SUPFAM" id="SSF55961">
    <property type="entry name" value="Bet v1-like"/>
    <property type="match status" value="1"/>
</dbReference>
<feature type="domain" description="Activator of Hsp90 ATPase homologue 1/2-like C-terminal" evidence="2">
    <location>
        <begin position="15"/>
        <end position="162"/>
    </location>
</feature>